<dbReference type="Pfam" id="PF01330">
    <property type="entry name" value="RuvA_N"/>
    <property type="match status" value="1"/>
</dbReference>
<organism evidence="8 9">
    <name type="scientific">Treponema ruminis</name>
    <dbReference type="NCBI Taxonomy" id="744515"/>
    <lineage>
        <taxon>Bacteria</taxon>
        <taxon>Pseudomonadati</taxon>
        <taxon>Spirochaetota</taxon>
        <taxon>Spirochaetia</taxon>
        <taxon>Spirochaetales</taxon>
        <taxon>Treponemataceae</taxon>
        <taxon>Treponema</taxon>
    </lineage>
</organism>
<dbReference type="SUPFAM" id="SSF47781">
    <property type="entry name" value="RuvA domain 2-like"/>
    <property type="match status" value="1"/>
</dbReference>
<dbReference type="GO" id="GO:0005737">
    <property type="term" value="C:cytoplasm"/>
    <property type="evidence" value="ECO:0007669"/>
    <property type="project" value="UniProtKB-SubCell"/>
</dbReference>
<keyword evidence="3 6" id="KW-0238">DNA-binding</keyword>
<comment type="function">
    <text evidence="6">The RuvA-RuvB-RuvC complex processes Holliday junction (HJ) DNA during genetic recombination and DNA repair, while the RuvA-RuvB complex plays an important role in the rescue of blocked DNA replication forks via replication fork reversal (RFR). RuvA specifically binds to HJ cruciform DNA, conferring on it an open structure. The RuvB hexamer acts as an ATP-dependent pump, pulling dsDNA into and through the RuvAB complex. HJ branch migration allows RuvC to scan DNA until it finds its consensus sequence, where it cleaves and resolves the cruciform DNA.</text>
</comment>
<evidence type="ECO:0000256" key="1">
    <source>
        <dbReference type="ARBA" id="ARBA00022490"/>
    </source>
</evidence>
<keyword evidence="4 6" id="KW-0233">DNA recombination</keyword>
<keyword evidence="2 6" id="KW-0227">DNA damage</keyword>
<feature type="region of interest" description="Domain I" evidence="6">
    <location>
        <begin position="1"/>
        <end position="64"/>
    </location>
</feature>
<keyword evidence="8" id="KW-0067">ATP-binding</keyword>
<proteinExistence type="inferred from homology"/>
<name>A0A7W8G821_9SPIR</name>
<comment type="subunit">
    <text evidence="6">Homotetramer. Forms an RuvA(8)-RuvB(12)-Holliday junction (HJ) complex. HJ DNA is sandwiched between 2 RuvA tetramers; dsDNA enters through RuvA and exits via RuvB. An RuvB hexamer assembles on each DNA strand where it exits the tetramer. Each RuvB hexamer is contacted by two RuvA subunits (via domain III) on 2 adjacent RuvB subunits; this complex drives branch migration. In the full resolvosome a probable DNA-RuvA(4)-RuvB(12)-RuvC(2) complex forms which resolves the HJ.</text>
</comment>
<keyword evidence="8" id="KW-0347">Helicase</keyword>
<comment type="domain">
    <text evidence="6">Has three domains with a flexible linker between the domains II and III and assumes an 'L' shape. Domain III is highly mobile and contacts RuvB.</text>
</comment>
<protein>
    <recommendedName>
        <fullName evidence="6">Holliday junction branch migration complex subunit RuvA</fullName>
    </recommendedName>
</protein>
<keyword evidence="1 6" id="KW-0963">Cytoplasm</keyword>
<evidence type="ECO:0000256" key="3">
    <source>
        <dbReference type="ARBA" id="ARBA00023125"/>
    </source>
</evidence>
<feature type="region of interest" description="Domain III" evidence="6">
    <location>
        <begin position="150"/>
        <end position="213"/>
    </location>
</feature>
<evidence type="ECO:0000256" key="4">
    <source>
        <dbReference type="ARBA" id="ARBA00023172"/>
    </source>
</evidence>
<dbReference type="Proteomes" id="UP000518887">
    <property type="component" value="Unassembled WGS sequence"/>
</dbReference>
<reference evidence="8 9" key="1">
    <citation type="submission" date="2020-08" db="EMBL/GenBank/DDBJ databases">
        <title>Genomic Encyclopedia of Type Strains, Phase IV (KMG-IV): sequencing the most valuable type-strain genomes for metagenomic binning, comparative biology and taxonomic classification.</title>
        <authorList>
            <person name="Goeker M."/>
        </authorList>
    </citation>
    <scope>NUCLEOTIDE SEQUENCE [LARGE SCALE GENOMIC DNA]</scope>
    <source>
        <strain evidence="8 9">DSM 103462</strain>
    </source>
</reference>
<evidence type="ECO:0000313" key="8">
    <source>
        <dbReference type="EMBL" id="MBB5225536.1"/>
    </source>
</evidence>
<dbReference type="InterPro" id="IPR003583">
    <property type="entry name" value="Hlx-hairpin-Hlx_DNA-bd_motif"/>
</dbReference>
<dbReference type="AlphaFoldDB" id="A0A7W8G821"/>
<accession>A0A7W8G821</accession>
<dbReference type="GO" id="GO:0006310">
    <property type="term" value="P:DNA recombination"/>
    <property type="evidence" value="ECO:0007669"/>
    <property type="project" value="UniProtKB-UniRule"/>
</dbReference>
<dbReference type="RefSeq" id="WP_184657906.1">
    <property type="nucleotide sequence ID" value="NZ_CP031518.1"/>
</dbReference>
<keyword evidence="8" id="KW-0547">Nucleotide-binding</keyword>
<comment type="caution">
    <text evidence="8">The sequence shown here is derived from an EMBL/GenBank/DDBJ whole genome shotgun (WGS) entry which is preliminary data.</text>
</comment>
<evidence type="ECO:0000256" key="2">
    <source>
        <dbReference type="ARBA" id="ARBA00022763"/>
    </source>
</evidence>
<keyword evidence="9" id="KW-1185">Reference proteome</keyword>
<dbReference type="GO" id="GO:0009378">
    <property type="term" value="F:four-way junction helicase activity"/>
    <property type="evidence" value="ECO:0007669"/>
    <property type="project" value="InterPro"/>
</dbReference>
<dbReference type="InterPro" id="IPR012340">
    <property type="entry name" value="NA-bd_OB-fold"/>
</dbReference>
<dbReference type="Gene3D" id="1.10.150.20">
    <property type="entry name" value="5' to 3' exonuclease, C-terminal subdomain"/>
    <property type="match status" value="1"/>
</dbReference>
<dbReference type="GO" id="GO:0006281">
    <property type="term" value="P:DNA repair"/>
    <property type="evidence" value="ECO:0007669"/>
    <property type="project" value="UniProtKB-UniRule"/>
</dbReference>
<feature type="domain" description="Helix-hairpin-helix DNA-binding motif class 1" evidence="7">
    <location>
        <begin position="108"/>
        <end position="127"/>
    </location>
</feature>
<dbReference type="InterPro" id="IPR000085">
    <property type="entry name" value="RuvA"/>
</dbReference>
<dbReference type="GO" id="GO:0048476">
    <property type="term" value="C:Holliday junction resolvase complex"/>
    <property type="evidence" value="ECO:0007669"/>
    <property type="project" value="UniProtKB-UniRule"/>
</dbReference>
<dbReference type="SUPFAM" id="SSF50249">
    <property type="entry name" value="Nucleic acid-binding proteins"/>
    <property type="match status" value="1"/>
</dbReference>
<evidence type="ECO:0000259" key="7">
    <source>
        <dbReference type="SMART" id="SM00278"/>
    </source>
</evidence>
<evidence type="ECO:0000256" key="5">
    <source>
        <dbReference type="ARBA" id="ARBA00023204"/>
    </source>
</evidence>
<dbReference type="InterPro" id="IPR010994">
    <property type="entry name" value="RuvA_2-like"/>
</dbReference>
<feature type="domain" description="Helix-hairpin-helix DNA-binding motif class 1" evidence="7">
    <location>
        <begin position="73"/>
        <end position="92"/>
    </location>
</feature>
<comment type="similarity">
    <text evidence="6">Belongs to the RuvA family.</text>
</comment>
<sequence>MFNSLTGTITGKFPQKLFLDVNGIEWDIIVPDTSLDDLPKLGERARVFTWMQHTDSAMNLFGFASAKDRDLFFDLNKVEGVGPKSAIKIMSNIQRDQLIQSLESGDLAALEKIPGLGKKTAQKMLLALKGKLTLDEELPGAKIIVNRGGEYADVVSALANMGYDKRDVESCVSNLVEELNKELPQGGEVAFKDKTRDAKEEILFRRAIVALAQ</sequence>
<dbReference type="HAMAP" id="MF_00031">
    <property type="entry name" value="DNA_HJ_migration_RuvA"/>
    <property type="match status" value="1"/>
</dbReference>
<dbReference type="NCBIfam" id="TIGR00084">
    <property type="entry name" value="ruvA"/>
    <property type="match status" value="1"/>
</dbReference>
<dbReference type="Pfam" id="PF14520">
    <property type="entry name" value="HHH_5"/>
    <property type="match status" value="1"/>
</dbReference>
<evidence type="ECO:0000256" key="6">
    <source>
        <dbReference type="HAMAP-Rule" id="MF_00031"/>
    </source>
</evidence>
<dbReference type="GO" id="GO:0005524">
    <property type="term" value="F:ATP binding"/>
    <property type="evidence" value="ECO:0007669"/>
    <property type="project" value="InterPro"/>
</dbReference>
<dbReference type="GO" id="GO:0000400">
    <property type="term" value="F:four-way junction DNA binding"/>
    <property type="evidence" value="ECO:0007669"/>
    <property type="project" value="UniProtKB-UniRule"/>
</dbReference>
<keyword evidence="5 6" id="KW-0234">DNA repair</keyword>
<comment type="subcellular location">
    <subcellularLocation>
        <location evidence="6">Cytoplasm</location>
    </subcellularLocation>
</comment>
<comment type="caution">
    <text evidence="6">Lacks conserved residue(s) required for the propagation of feature annotation.</text>
</comment>
<dbReference type="GO" id="GO:0016787">
    <property type="term" value="F:hydrolase activity"/>
    <property type="evidence" value="ECO:0007669"/>
    <property type="project" value="UniProtKB-KW"/>
</dbReference>
<dbReference type="SMART" id="SM00278">
    <property type="entry name" value="HhH1"/>
    <property type="match status" value="2"/>
</dbReference>
<dbReference type="EMBL" id="JACHFQ010000002">
    <property type="protein sequence ID" value="MBB5225536.1"/>
    <property type="molecule type" value="Genomic_DNA"/>
</dbReference>
<keyword evidence="8" id="KW-0378">Hydrolase</keyword>
<gene>
    <name evidence="6" type="primary">ruvA</name>
    <name evidence="8" type="ORF">HNP76_000880</name>
</gene>
<dbReference type="InterPro" id="IPR013849">
    <property type="entry name" value="DNA_helicase_Holl-junc_RuvA_I"/>
</dbReference>
<dbReference type="Gene3D" id="2.40.50.140">
    <property type="entry name" value="Nucleic acid-binding proteins"/>
    <property type="match status" value="1"/>
</dbReference>
<evidence type="ECO:0000313" key="9">
    <source>
        <dbReference type="Proteomes" id="UP000518887"/>
    </source>
</evidence>